<dbReference type="GO" id="GO:0005886">
    <property type="term" value="C:plasma membrane"/>
    <property type="evidence" value="ECO:0007669"/>
    <property type="project" value="TreeGrafter"/>
</dbReference>
<protein>
    <submittedName>
        <fullName evidence="6">RTA1 domain protein</fullName>
    </submittedName>
</protein>
<feature type="transmembrane region" description="Helical" evidence="5">
    <location>
        <begin position="52"/>
        <end position="73"/>
    </location>
</feature>
<feature type="transmembrane region" description="Helical" evidence="5">
    <location>
        <begin position="128"/>
        <end position="151"/>
    </location>
</feature>
<comment type="subcellular location">
    <subcellularLocation>
        <location evidence="1">Membrane</location>
        <topology evidence="1">Multi-pass membrane protein</topology>
    </subcellularLocation>
</comment>
<dbReference type="Proteomes" id="UP001215712">
    <property type="component" value="Unassembled WGS sequence"/>
</dbReference>
<comment type="caution">
    <text evidence="6">The sequence shown here is derived from an EMBL/GenBank/DDBJ whole genome shotgun (WGS) entry which is preliminary data.</text>
</comment>
<evidence type="ECO:0000256" key="2">
    <source>
        <dbReference type="ARBA" id="ARBA00022692"/>
    </source>
</evidence>
<organism evidence="6 7">
    <name type="scientific">Penicillium malachiteum</name>
    <dbReference type="NCBI Taxonomy" id="1324776"/>
    <lineage>
        <taxon>Eukaryota</taxon>
        <taxon>Fungi</taxon>
        <taxon>Dikarya</taxon>
        <taxon>Ascomycota</taxon>
        <taxon>Pezizomycotina</taxon>
        <taxon>Eurotiomycetes</taxon>
        <taxon>Eurotiomycetidae</taxon>
        <taxon>Eurotiales</taxon>
        <taxon>Aspergillaceae</taxon>
        <taxon>Penicillium</taxon>
    </lineage>
</organism>
<reference evidence="6" key="1">
    <citation type="journal article" date="2023" name="IMA Fungus">
        <title>Comparative genomic study of the Penicillium genus elucidates a diverse pangenome and 15 lateral gene transfer events.</title>
        <authorList>
            <person name="Petersen C."/>
            <person name="Sorensen T."/>
            <person name="Nielsen M.R."/>
            <person name="Sondergaard T.E."/>
            <person name="Sorensen J.L."/>
            <person name="Fitzpatrick D.A."/>
            <person name="Frisvad J.C."/>
            <person name="Nielsen K.L."/>
        </authorList>
    </citation>
    <scope>NUCLEOTIDE SEQUENCE</scope>
    <source>
        <strain evidence="6">IBT 17514</strain>
    </source>
</reference>
<evidence type="ECO:0000313" key="7">
    <source>
        <dbReference type="Proteomes" id="UP001215712"/>
    </source>
</evidence>
<dbReference type="AlphaFoldDB" id="A0AAD6HP01"/>
<keyword evidence="2 5" id="KW-0812">Transmembrane</keyword>
<feature type="transmembrane region" description="Helical" evidence="5">
    <location>
        <begin position="252"/>
        <end position="276"/>
    </location>
</feature>
<dbReference type="Pfam" id="PF04479">
    <property type="entry name" value="RTA1"/>
    <property type="match status" value="1"/>
</dbReference>
<reference evidence="6" key="2">
    <citation type="submission" date="2023-01" db="EMBL/GenBank/DDBJ databases">
        <authorList>
            <person name="Petersen C."/>
        </authorList>
    </citation>
    <scope>NUCLEOTIDE SEQUENCE</scope>
    <source>
        <strain evidence="6">IBT 17514</strain>
    </source>
</reference>
<dbReference type="PANTHER" id="PTHR31465:SF9">
    <property type="entry name" value="SPHINGOID LONG-CHAIN BASE TRANSPORTER RSB1"/>
    <property type="match status" value="1"/>
</dbReference>
<dbReference type="EMBL" id="JAQJAN010000005">
    <property type="protein sequence ID" value="KAJ5728030.1"/>
    <property type="molecule type" value="Genomic_DNA"/>
</dbReference>
<dbReference type="InterPro" id="IPR007568">
    <property type="entry name" value="RTA1"/>
</dbReference>
<keyword evidence="4 5" id="KW-0472">Membrane</keyword>
<feature type="transmembrane region" description="Helical" evidence="5">
    <location>
        <begin position="85"/>
        <end position="107"/>
    </location>
</feature>
<sequence>MSDTSNCTLSTCPMSDAYIDYLPNVPANAFFVALFALIFSIQLFAGVWYRTWAYMGAMLPGLILEVLGYVGRLMLHHNPFNFNSFLLYLICLTIAPAFFSAAIYICLGKIITIYGTQLARFRPRTYTIIFVSCDITSLILQAAGGAIASIADSNQVSLQNTGVNIMIAGLAFQVASLFLFMVLATEFIFSVHKNSKLERNDEFTGLREQLKWKMFLYCLGLATVTIFIRSTFRVAELKGGFSSALANNQVDLMVLESSMVSIACICLTAAHPAFIIGRTWSSL</sequence>
<proteinExistence type="predicted"/>
<evidence type="ECO:0000256" key="5">
    <source>
        <dbReference type="SAM" id="Phobius"/>
    </source>
</evidence>
<evidence type="ECO:0000256" key="1">
    <source>
        <dbReference type="ARBA" id="ARBA00004141"/>
    </source>
</evidence>
<name>A0AAD6HP01_9EURO</name>
<evidence type="ECO:0000256" key="3">
    <source>
        <dbReference type="ARBA" id="ARBA00022989"/>
    </source>
</evidence>
<evidence type="ECO:0000313" key="6">
    <source>
        <dbReference type="EMBL" id="KAJ5728030.1"/>
    </source>
</evidence>
<dbReference type="PANTHER" id="PTHR31465">
    <property type="entry name" value="PROTEIN RTA1-RELATED"/>
    <property type="match status" value="1"/>
</dbReference>
<keyword evidence="7" id="KW-1185">Reference proteome</keyword>
<gene>
    <name evidence="6" type="ORF">N7493_004360</name>
</gene>
<evidence type="ECO:0000256" key="4">
    <source>
        <dbReference type="ARBA" id="ARBA00023136"/>
    </source>
</evidence>
<feature type="transmembrane region" description="Helical" evidence="5">
    <location>
        <begin position="214"/>
        <end position="232"/>
    </location>
</feature>
<keyword evidence="3 5" id="KW-1133">Transmembrane helix</keyword>
<feature type="transmembrane region" description="Helical" evidence="5">
    <location>
        <begin position="163"/>
        <end position="189"/>
    </location>
</feature>
<feature type="transmembrane region" description="Helical" evidence="5">
    <location>
        <begin position="25"/>
        <end position="45"/>
    </location>
</feature>
<accession>A0AAD6HP01</accession>
<dbReference type="GO" id="GO:0000324">
    <property type="term" value="C:fungal-type vacuole"/>
    <property type="evidence" value="ECO:0007669"/>
    <property type="project" value="TreeGrafter"/>
</dbReference>